<dbReference type="eggNOG" id="KOG4308">
    <property type="taxonomic scope" value="Eukaryota"/>
</dbReference>
<reference evidence="3" key="1">
    <citation type="journal article" date="2013" name="Nature">
        <title>Pan genome of the phytoplankton Emiliania underpins its global distribution.</title>
        <authorList>
            <person name="Read B.A."/>
            <person name="Kegel J."/>
            <person name="Klute M.J."/>
            <person name="Kuo A."/>
            <person name="Lefebvre S.C."/>
            <person name="Maumus F."/>
            <person name="Mayer C."/>
            <person name="Miller J."/>
            <person name="Monier A."/>
            <person name="Salamov A."/>
            <person name="Young J."/>
            <person name="Aguilar M."/>
            <person name="Claverie J.M."/>
            <person name="Frickenhaus S."/>
            <person name="Gonzalez K."/>
            <person name="Herman E.K."/>
            <person name="Lin Y.C."/>
            <person name="Napier J."/>
            <person name="Ogata H."/>
            <person name="Sarno A.F."/>
            <person name="Shmutz J."/>
            <person name="Schroeder D."/>
            <person name="de Vargas C."/>
            <person name="Verret F."/>
            <person name="von Dassow P."/>
            <person name="Valentin K."/>
            <person name="Van de Peer Y."/>
            <person name="Wheeler G."/>
            <person name="Dacks J.B."/>
            <person name="Delwiche C.F."/>
            <person name="Dyhrman S.T."/>
            <person name="Glockner G."/>
            <person name="John U."/>
            <person name="Richards T."/>
            <person name="Worden A.Z."/>
            <person name="Zhang X."/>
            <person name="Grigoriev I.V."/>
            <person name="Allen A.E."/>
            <person name="Bidle K."/>
            <person name="Borodovsky M."/>
            <person name="Bowler C."/>
            <person name="Brownlee C."/>
            <person name="Cock J.M."/>
            <person name="Elias M."/>
            <person name="Gladyshev V.N."/>
            <person name="Groth M."/>
            <person name="Guda C."/>
            <person name="Hadaegh A."/>
            <person name="Iglesias-Rodriguez M.D."/>
            <person name="Jenkins J."/>
            <person name="Jones B.M."/>
            <person name="Lawson T."/>
            <person name="Leese F."/>
            <person name="Lindquist E."/>
            <person name="Lobanov A."/>
            <person name="Lomsadze A."/>
            <person name="Malik S.B."/>
            <person name="Marsh M.E."/>
            <person name="Mackinder L."/>
            <person name="Mock T."/>
            <person name="Mueller-Roeber B."/>
            <person name="Pagarete A."/>
            <person name="Parker M."/>
            <person name="Probert I."/>
            <person name="Quesneville H."/>
            <person name="Raines C."/>
            <person name="Rensing S.A."/>
            <person name="Riano-Pachon D.M."/>
            <person name="Richier S."/>
            <person name="Rokitta S."/>
            <person name="Shiraiwa Y."/>
            <person name="Soanes D.M."/>
            <person name="van der Giezen M."/>
            <person name="Wahlund T.M."/>
            <person name="Williams B."/>
            <person name="Wilson W."/>
            <person name="Wolfe G."/>
            <person name="Wurch L.L."/>
        </authorList>
    </citation>
    <scope>NUCLEOTIDE SEQUENCE</scope>
</reference>
<dbReference type="KEGG" id="ehx:EMIHUDRAFT_64618"/>
<dbReference type="InterPro" id="IPR052201">
    <property type="entry name" value="LRR-containing_regulator"/>
</dbReference>
<dbReference type="Gene3D" id="3.80.10.10">
    <property type="entry name" value="Ribonuclease Inhibitor"/>
    <property type="match status" value="4"/>
</dbReference>
<name>A0A0D3JSU1_EMIH1</name>
<dbReference type="RefSeq" id="XP_005779005.1">
    <property type="nucleotide sequence ID" value="XM_005778948.1"/>
</dbReference>
<dbReference type="PANTHER" id="PTHR24111">
    <property type="entry name" value="LEUCINE-RICH REPEAT-CONTAINING PROTEIN 34"/>
    <property type="match status" value="1"/>
</dbReference>
<evidence type="ECO:0000256" key="1">
    <source>
        <dbReference type="ARBA" id="ARBA00022737"/>
    </source>
</evidence>
<keyword evidence="1" id="KW-0677">Repeat</keyword>
<dbReference type="STRING" id="2903.R1EUE4"/>
<dbReference type="HOGENOM" id="CLU_017147_5_1_1"/>
<evidence type="ECO:0000313" key="3">
    <source>
        <dbReference type="Proteomes" id="UP000013827"/>
    </source>
</evidence>
<proteinExistence type="predicted"/>
<reference evidence="2" key="2">
    <citation type="submission" date="2024-10" db="UniProtKB">
        <authorList>
            <consortium name="EnsemblProtists"/>
        </authorList>
    </citation>
    <scope>IDENTIFICATION</scope>
</reference>
<dbReference type="InterPro" id="IPR032675">
    <property type="entry name" value="LRR_dom_sf"/>
</dbReference>
<sequence length="288" mass="30400">MEQLGRCLNLCKNLSQCDLSRVGLTDEPCRALFSTLKFNGVLTCLNVGGNYIGPTGATAIAEALRGNEVLTKLDLSVNYISDEGVKALASALLVNEVLTSLDVRGNEIGSTGAAAIAEALRGNEVLKSLDVRCNKISGDAAQQLATAVLASPSLEIFGLVPLKELRANTLDKLDLSGKGLGVPEALVLAKLVEGSEVLKSVDLRGNSLGTEGWCAIFAALRDNKENKIESWDLSHQGINAEVAKVLAEYVSVSGVLKSINLEYNNLGDEGKGVIRDAVSGRVGFELKM</sequence>
<accession>A0A0D3JSU1</accession>
<dbReference type="Proteomes" id="UP000013827">
    <property type="component" value="Unassembled WGS sequence"/>
</dbReference>
<keyword evidence="3" id="KW-1185">Reference proteome</keyword>
<organism evidence="2 3">
    <name type="scientific">Emiliania huxleyi (strain CCMP1516)</name>
    <dbReference type="NCBI Taxonomy" id="280463"/>
    <lineage>
        <taxon>Eukaryota</taxon>
        <taxon>Haptista</taxon>
        <taxon>Haptophyta</taxon>
        <taxon>Prymnesiophyceae</taxon>
        <taxon>Isochrysidales</taxon>
        <taxon>Noelaerhabdaceae</taxon>
        <taxon>Emiliania</taxon>
    </lineage>
</organism>
<dbReference type="PaxDb" id="2903-EOD26576"/>
<dbReference type="AlphaFoldDB" id="A0A0D3JSU1"/>
<dbReference type="SUPFAM" id="SSF52047">
    <property type="entry name" value="RNI-like"/>
    <property type="match status" value="2"/>
</dbReference>
<dbReference type="SMART" id="SM00368">
    <property type="entry name" value="LRR_RI"/>
    <property type="match status" value="6"/>
</dbReference>
<dbReference type="InterPro" id="IPR001611">
    <property type="entry name" value="Leu-rich_rpt"/>
</dbReference>
<evidence type="ECO:0000313" key="2">
    <source>
        <dbReference type="EnsemblProtists" id="EOD26576"/>
    </source>
</evidence>
<dbReference type="PANTHER" id="PTHR24111:SF0">
    <property type="entry name" value="LEUCINE-RICH REPEAT-CONTAINING PROTEIN"/>
    <property type="match status" value="1"/>
</dbReference>
<dbReference type="EnsemblProtists" id="EOD26576">
    <property type="protein sequence ID" value="EOD26576"/>
    <property type="gene ID" value="EMIHUDRAFT_64618"/>
</dbReference>
<protein>
    <submittedName>
        <fullName evidence="2">Uncharacterized protein</fullName>
    </submittedName>
</protein>
<dbReference type="GeneID" id="17272122"/>
<dbReference type="Pfam" id="PF13516">
    <property type="entry name" value="LRR_6"/>
    <property type="match status" value="5"/>
</dbReference>